<dbReference type="PANTHER" id="PTHR23502">
    <property type="entry name" value="MAJOR FACILITATOR SUPERFAMILY"/>
    <property type="match status" value="1"/>
</dbReference>
<protein>
    <submittedName>
        <fullName evidence="8">Major facilitator superfamily transporter</fullName>
    </submittedName>
</protein>
<dbReference type="Gene3D" id="1.20.1250.20">
    <property type="entry name" value="MFS general substrate transporter like domains"/>
    <property type="match status" value="1"/>
</dbReference>
<feature type="transmembrane region" description="Helical" evidence="7">
    <location>
        <begin position="449"/>
        <end position="469"/>
    </location>
</feature>
<keyword evidence="3 7" id="KW-1133">Transmembrane helix</keyword>
<evidence type="ECO:0000256" key="5">
    <source>
        <dbReference type="ARBA" id="ARBA00023180"/>
    </source>
</evidence>
<organism evidence="8 9">
    <name type="scientific">Fusarium solani</name>
    <name type="common">Filamentous fungus</name>
    <dbReference type="NCBI Taxonomy" id="169388"/>
    <lineage>
        <taxon>Eukaryota</taxon>
        <taxon>Fungi</taxon>
        <taxon>Dikarya</taxon>
        <taxon>Ascomycota</taxon>
        <taxon>Pezizomycotina</taxon>
        <taxon>Sordariomycetes</taxon>
        <taxon>Hypocreomycetidae</taxon>
        <taxon>Hypocreales</taxon>
        <taxon>Nectriaceae</taxon>
        <taxon>Fusarium</taxon>
        <taxon>Fusarium solani species complex</taxon>
    </lineage>
</organism>
<dbReference type="InterPro" id="IPR036259">
    <property type="entry name" value="MFS_trans_sf"/>
</dbReference>
<dbReference type="InterPro" id="IPR011701">
    <property type="entry name" value="MFS"/>
</dbReference>
<feature type="transmembrane region" description="Helical" evidence="7">
    <location>
        <begin position="190"/>
        <end position="210"/>
    </location>
</feature>
<keyword evidence="5" id="KW-0325">Glycoprotein</keyword>
<evidence type="ECO:0000256" key="6">
    <source>
        <dbReference type="SAM" id="MobiDB-lite"/>
    </source>
</evidence>
<feature type="compositionally biased region" description="Polar residues" evidence="6">
    <location>
        <begin position="50"/>
        <end position="63"/>
    </location>
</feature>
<keyword evidence="9" id="KW-1185">Reference proteome</keyword>
<comment type="subcellular location">
    <subcellularLocation>
        <location evidence="1">Membrane</location>
        <topology evidence="1">Multi-pass membrane protein</topology>
    </subcellularLocation>
</comment>
<keyword evidence="4 7" id="KW-0472">Membrane</keyword>
<dbReference type="GO" id="GO:0005886">
    <property type="term" value="C:plasma membrane"/>
    <property type="evidence" value="ECO:0007669"/>
    <property type="project" value="TreeGrafter"/>
</dbReference>
<dbReference type="Gene3D" id="1.20.1720.10">
    <property type="entry name" value="Multidrug resistance protein D"/>
    <property type="match status" value="1"/>
</dbReference>
<proteinExistence type="predicted"/>
<evidence type="ECO:0000313" key="8">
    <source>
        <dbReference type="EMBL" id="KAH7247124.1"/>
    </source>
</evidence>
<keyword evidence="2 7" id="KW-0812">Transmembrane</keyword>
<gene>
    <name evidence="8" type="ORF">B0J15DRAFT_515007</name>
</gene>
<dbReference type="Proteomes" id="UP000736672">
    <property type="component" value="Unassembled WGS sequence"/>
</dbReference>
<feature type="transmembrane region" description="Helical" evidence="7">
    <location>
        <begin position="291"/>
        <end position="317"/>
    </location>
</feature>
<evidence type="ECO:0000256" key="2">
    <source>
        <dbReference type="ARBA" id="ARBA00022692"/>
    </source>
</evidence>
<feature type="transmembrane region" description="Helical" evidence="7">
    <location>
        <begin position="475"/>
        <end position="492"/>
    </location>
</feature>
<feature type="transmembrane region" description="Helical" evidence="7">
    <location>
        <begin position="403"/>
        <end position="422"/>
    </location>
</feature>
<evidence type="ECO:0000256" key="1">
    <source>
        <dbReference type="ARBA" id="ARBA00004141"/>
    </source>
</evidence>
<name>A0A9P9KBK4_FUSSL</name>
<dbReference type="AlphaFoldDB" id="A0A9P9KBK4"/>
<feature type="transmembrane region" description="Helical" evidence="7">
    <location>
        <begin position="356"/>
        <end position="383"/>
    </location>
</feature>
<feature type="region of interest" description="Disordered" evidence="6">
    <location>
        <begin position="50"/>
        <end position="76"/>
    </location>
</feature>
<comment type="caution">
    <text evidence="8">The sequence shown here is derived from an EMBL/GenBank/DDBJ whole genome shotgun (WGS) entry which is preliminary data.</text>
</comment>
<accession>A0A9P9KBK4</accession>
<dbReference type="Pfam" id="PF07690">
    <property type="entry name" value="MFS_1"/>
    <property type="match status" value="1"/>
</dbReference>
<dbReference type="SUPFAM" id="SSF103473">
    <property type="entry name" value="MFS general substrate transporter"/>
    <property type="match status" value="1"/>
</dbReference>
<dbReference type="EMBL" id="JAGTJS010000016">
    <property type="protein sequence ID" value="KAH7247124.1"/>
    <property type="molecule type" value="Genomic_DNA"/>
</dbReference>
<dbReference type="PANTHER" id="PTHR23502:SF47">
    <property type="entry name" value="MAJOR FACILITATOR SUPERFAMILY (MFS) PROFILE DOMAIN-CONTAINING PROTEIN-RELATED"/>
    <property type="match status" value="1"/>
</dbReference>
<evidence type="ECO:0000256" key="4">
    <source>
        <dbReference type="ARBA" id="ARBA00023136"/>
    </source>
</evidence>
<dbReference type="GO" id="GO:0022857">
    <property type="term" value="F:transmembrane transporter activity"/>
    <property type="evidence" value="ECO:0007669"/>
    <property type="project" value="InterPro"/>
</dbReference>
<evidence type="ECO:0000256" key="7">
    <source>
        <dbReference type="SAM" id="Phobius"/>
    </source>
</evidence>
<feature type="transmembrane region" description="Helical" evidence="7">
    <location>
        <begin position="222"/>
        <end position="245"/>
    </location>
</feature>
<evidence type="ECO:0000256" key="3">
    <source>
        <dbReference type="ARBA" id="ARBA00022989"/>
    </source>
</evidence>
<sequence>MQSFLRFRNVGRAAEANVKYALEHVRQPATEQSKSFQPIDQTRRLSLASEHTIQPSQPEQFSQAPKDEERAQAGTLTAPRAISDVHLEAATRTKSNGMTAADSSYGMALARSMAGVHLRDASTYRGLSGPIFIVSWEGPDDPLNPRNWSVTKRVMVTLQVGLISAAVGAASGIDATALPQAAKEFGVSDVVESLATGLYLIGIGVGSLFAGPFSETFGRNAVYIGSMLIFAIWIMGAGLSPNIGAQLAFRLEKTWSFPIYTSFGFGGSILEAIMGAYIAPSQVMNWRWVEWIILILSGILLLLVLLFMPETYGPVLLHWRASHYRRITGDSRFYSEHELTGATFLHRLRVSMSRPFLMLTEPIIMAMTLYITVLYIILFTFLVGWPYIFEKTYGINQSLANTIFVAMFLGMQFFYVLVPFIYNKTAHAIRLSESPEEFKRLKFSPEIRLRYAMLGTAIAIPVSLFWMGWTATADISIYFGVTGVFICTYLSIIDSYEVYSASALTFASLVRYITARGMTVVGIPFYENMGTDYALTIMACISLALVPIPYLLYFYGHRLREKSKYGVSWDS</sequence>
<feature type="transmembrane region" description="Helical" evidence="7">
    <location>
        <begin position="533"/>
        <end position="555"/>
    </location>
</feature>
<reference evidence="8" key="1">
    <citation type="journal article" date="2021" name="Nat. Commun.">
        <title>Genetic determinants of endophytism in the Arabidopsis root mycobiome.</title>
        <authorList>
            <person name="Mesny F."/>
            <person name="Miyauchi S."/>
            <person name="Thiergart T."/>
            <person name="Pickel B."/>
            <person name="Atanasova L."/>
            <person name="Karlsson M."/>
            <person name="Huettel B."/>
            <person name="Barry K.W."/>
            <person name="Haridas S."/>
            <person name="Chen C."/>
            <person name="Bauer D."/>
            <person name="Andreopoulos W."/>
            <person name="Pangilinan J."/>
            <person name="LaButti K."/>
            <person name="Riley R."/>
            <person name="Lipzen A."/>
            <person name="Clum A."/>
            <person name="Drula E."/>
            <person name="Henrissat B."/>
            <person name="Kohler A."/>
            <person name="Grigoriev I.V."/>
            <person name="Martin F.M."/>
            <person name="Hacquard S."/>
        </authorList>
    </citation>
    <scope>NUCLEOTIDE SEQUENCE</scope>
    <source>
        <strain evidence="8">FSSC 5 MPI-SDFR-AT-0091</strain>
    </source>
</reference>
<evidence type="ECO:0000313" key="9">
    <source>
        <dbReference type="Proteomes" id="UP000736672"/>
    </source>
</evidence>
<feature type="transmembrane region" description="Helical" evidence="7">
    <location>
        <begin position="257"/>
        <end position="279"/>
    </location>
</feature>
<dbReference type="OrthoDB" id="3936150at2759"/>